<dbReference type="AlphaFoldDB" id="A0AAV4T0R9"/>
<gene>
    <name evidence="1" type="ORF">CEXT_792981</name>
</gene>
<sequence>MAKTIVNNQNHIERQAWKWIGDAMLRYVSSSIKRGFCSYIVSPRLNWLIFISCLITAPMQDTELHDQHGHPHWKKVRFRLWKFIVSSRIQAFAAATRSSATNVRRFCMAWDHNRFFLKVSMSEDSIDCIILYCVEFQQWLLKESAAYREFPN</sequence>
<dbReference type="EMBL" id="BPLR01010491">
    <property type="protein sequence ID" value="GIY39634.1"/>
    <property type="molecule type" value="Genomic_DNA"/>
</dbReference>
<name>A0AAV4T0R9_CAEEX</name>
<keyword evidence="2" id="KW-1185">Reference proteome</keyword>
<organism evidence="1 2">
    <name type="scientific">Caerostris extrusa</name>
    <name type="common">Bark spider</name>
    <name type="synonym">Caerostris bankana</name>
    <dbReference type="NCBI Taxonomy" id="172846"/>
    <lineage>
        <taxon>Eukaryota</taxon>
        <taxon>Metazoa</taxon>
        <taxon>Ecdysozoa</taxon>
        <taxon>Arthropoda</taxon>
        <taxon>Chelicerata</taxon>
        <taxon>Arachnida</taxon>
        <taxon>Araneae</taxon>
        <taxon>Araneomorphae</taxon>
        <taxon>Entelegynae</taxon>
        <taxon>Araneoidea</taxon>
        <taxon>Araneidae</taxon>
        <taxon>Caerostris</taxon>
    </lineage>
</organism>
<accession>A0AAV4T0R9</accession>
<evidence type="ECO:0000313" key="1">
    <source>
        <dbReference type="EMBL" id="GIY39634.1"/>
    </source>
</evidence>
<comment type="caution">
    <text evidence="1">The sequence shown here is derived from an EMBL/GenBank/DDBJ whole genome shotgun (WGS) entry which is preliminary data.</text>
</comment>
<dbReference type="Proteomes" id="UP001054945">
    <property type="component" value="Unassembled WGS sequence"/>
</dbReference>
<reference evidence="1 2" key="1">
    <citation type="submission" date="2021-06" db="EMBL/GenBank/DDBJ databases">
        <title>Caerostris extrusa draft genome.</title>
        <authorList>
            <person name="Kono N."/>
            <person name="Arakawa K."/>
        </authorList>
    </citation>
    <scope>NUCLEOTIDE SEQUENCE [LARGE SCALE GENOMIC DNA]</scope>
</reference>
<protein>
    <submittedName>
        <fullName evidence="1">Uncharacterized protein</fullName>
    </submittedName>
</protein>
<evidence type="ECO:0000313" key="2">
    <source>
        <dbReference type="Proteomes" id="UP001054945"/>
    </source>
</evidence>
<proteinExistence type="predicted"/>